<evidence type="ECO:0000259" key="3">
    <source>
        <dbReference type="Pfam" id="PF13305"/>
    </source>
</evidence>
<dbReference type="SUPFAM" id="SSF46689">
    <property type="entry name" value="Homeodomain-like"/>
    <property type="match status" value="1"/>
</dbReference>
<keyword evidence="2" id="KW-0804">Transcription</keyword>
<sequence>MAARRGVTSEQVAEAALAMLDEAGRLEAVRPSAVAERLGIRSQSLYAHVDGTAGLRRLLALLCLDELAGLVTTAAVGRSGRDAVEAIVRTQLDHALAHPGRSEATVHPPGNDPELVASIERAGGPLQTVLTSLGLDAEDRVHWVRLQLAITTGYAALVRDGQLTLSPEPSTTVDHLVDVLLDRLESVV</sequence>
<dbReference type="InterPro" id="IPR036271">
    <property type="entry name" value="Tet_transcr_reg_TetR-rel_C_sf"/>
</dbReference>
<organism evidence="4">
    <name type="scientific">marine metagenome</name>
    <dbReference type="NCBI Taxonomy" id="408172"/>
    <lineage>
        <taxon>unclassified sequences</taxon>
        <taxon>metagenomes</taxon>
        <taxon>ecological metagenomes</taxon>
    </lineage>
</organism>
<keyword evidence="1" id="KW-0805">Transcription regulation</keyword>
<reference evidence="4" key="1">
    <citation type="submission" date="2018-05" db="EMBL/GenBank/DDBJ databases">
        <authorList>
            <person name="Lanie J.A."/>
            <person name="Ng W.-L."/>
            <person name="Kazmierczak K.M."/>
            <person name="Andrzejewski T.M."/>
            <person name="Davidsen T.M."/>
            <person name="Wayne K.J."/>
            <person name="Tettelin H."/>
            <person name="Glass J.I."/>
            <person name="Rusch D."/>
            <person name="Podicherti R."/>
            <person name="Tsui H.-C.T."/>
            <person name="Winkler M.E."/>
        </authorList>
    </citation>
    <scope>NUCLEOTIDE SEQUENCE</scope>
</reference>
<gene>
    <name evidence="4" type="ORF">METZ01_LOCUS388605</name>
</gene>
<dbReference type="Gene3D" id="1.10.357.10">
    <property type="entry name" value="Tetracycline Repressor, domain 2"/>
    <property type="match status" value="1"/>
</dbReference>
<dbReference type="EMBL" id="UINC01145550">
    <property type="protein sequence ID" value="SVD35751.1"/>
    <property type="molecule type" value="Genomic_DNA"/>
</dbReference>
<feature type="domain" description="HTH-type transcriptional regulator MT1864/Rv1816-like C-terminal" evidence="3">
    <location>
        <begin position="85"/>
        <end position="180"/>
    </location>
</feature>
<dbReference type="SUPFAM" id="SSF48498">
    <property type="entry name" value="Tetracyclin repressor-like, C-terminal domain"/>
    <property type="match status" value="1"/>
</dbReference>
<evidence type="ECO:0000256" key="2">
    <source>
        <dbReference type="ARBA" id="ARBA00023163"/>
    </source>
</evidence>
<accession>A0A382UPZ2</accession>
<evidence type="ECO:0000256" key="1">
    <source>
        <dbReference type="ARBA" id="ARBA00023015"/>
    </source>
</evidence>
<name>A0A382UPZ2_9ZZZZ</name>
<dbReference type="InterPro" id="IPR025996">
    <property type="entry name" value="MT1864/Rv1816-like_C"/>
</dbReference>
<proteinExistence type="predicted"/>
<dbReference type="InterPro" id="IPR009057">
    <property type="entry name" value="Homeodomain-like_sf"/>
</dbReference>
<evidence type="ECO:0000313" key="4">
    <source>
        <dbReference type="EMBL" id="SVD35751.1"/>
    </source>
</evidence>
<protein>
    <recommendedName>
        <fullName evidence="3">HTH-type transcriptional regulator MT1864/Rv1816-like C-terminal domain-containing protein</fullName>
    </recommendedName>
</protein>
<dbReference type="Gene3D" id="1.10.10.60">
    <property type="entry name" value="Homeodomain-like"/>
    <property type="match status" value="1"/>
</dbReference>
<dbReference type="AlphaFoldDB" id="A0A382UPZ2"/>
<dbReference type="Pfam" id="PF13305">
    <property type="entry name" value="TetR_C_33"/>
    <property type="match status" value="1"/>
</dbReference>